<keyword evidence="1" id="KW-1133">Transmembrane helix</keyword>
<name>B0TEG6_HELMI</name>
<dbReference type="Pfam" id="PF07963">
    <property type="entry name" value="N_methyl"/>
    <property type="match status" value="1"/>
</dbReference>
<dbReference type="PROSITE" id="PS00409">
    <property type="entry name" value="PROKAR_NTER_METHYL"/>
    <property type="match status" value="1"/>
</dbReference>
<dbReference type="Proteomes" id="UP000008550">
    <property type="component" value="Chromosome"/>
</dbReference>
<gene>
    <name evidence="2" type="ORF">HM1_0266</name>
</gene>
<evidence type="ECO:0000256" key="1">
    <source>
        <dbReference type="SAM" id="Phobius"/>
    </source>
</evidence>
<proteinExistence type="predicted"/>
<evidence type="ECO:0000313" key="3">
    <source>
        <dbReference type="Proteomes" id="UP000008550"/>
    </source>
</evidence>
<keyword evidence="3" id="KW-1185">Reference proteome</keyword>
<protein>
    <recommendedName>
        <fullName evidence="4">Prepilin-type N-terminal cleavage/methylation domain-containing protein</fullName>
    </recommendedName>
</protein>
<sequence length="185" mass="20159">MLTMKKPLCPEAAVKRRRKGEGSSGMTLIEVLLAMTIAGILLLMGLRLLNTGMAIVDVESHRMEGNSGVRWVLAWMAKDLRYGRDIRIYNGGTRVDCQVLVENSGLLTWVDVRYTLEAGTVQRREGADTKPLASGIEGLHVTRLAAPAGSGESPIQVMVKQAGHRRNSHSFVELSTIVVPRGVVP</sequence>
<reference evidence="2 3" key="1">
    <citation type="journal article" date="2008" name="J. Bacteriol.">
        <title>The genome of Heliobacterium modesticaldum, a phototrophic representative of the Firmicutes containing the simplest photosynthetic apparatus.</title>
        <authorList>
            <person name="Sattley W.M."/>
            <person name="Madigan M.T."/>
            <person name="Swingley W.D."/>
            <person name="Cheung P.C."/>
            <person name="Clocksin K.M."/>
            <person name="Conrad A.L."/>
            <person name="Dejesa L.C."/>
            <person name="Honchak B.M."/>
            <person name="Jung D.O."/>
            <person name="Karbach L.E."/>
            <person name="Kurdoglu A."/>
            <person name="Lahiri S."/>
            <person name="Mastrian S.D."/>
            <person name="Page L.E."/>
            <person name="Taylor H.L."/>
            <person name="Wang Z.T."/>
            <person name="Raymond J."/>
            <person name="Chen M."/>
            <person name="Blankenship R.E."/>
            <person name="Touchman J.W."/>
        </authorList>
    </citation>
    <scope>NUCLEOTIDE SEQUENCE [LARGE SCALE GENOMIC DNA]</scope>
    <source>
        <strain evidence="3">ATCC 51547 / Ice1</strain>
    </source>
</reference>
<evidence type="ECO:0008006" key="4">
    <source>
        <dbReference type="Google" id="ProtNLM"/>
    </source>
</evidence>
<dbReference type="NCBIfam" id="TIGR02532">
    <property type="entry name" value="IV_pilin_GFxxxE"/>
    <property type="match status" value="1"/>
</dbReference>
<dbReference type="STRING" id="498761.HM1_0266"/>
<accession>B0TEG6</accession>
<dbReference type="EMBL" id="CP000930">
    <property type="protein sequence ID" value="ABZ82885.1"/>
    <property type="molecule type" value="Genomic_DNA"/>
</dbReference>
<dbReference type="AlphaFoldDB" id="B0TEG6"/>
<organism evidence="2 3">
    <name type="scientific">Heliobacterium modesticaldum (strain ATCC 51547 / Ice1)</name>
    <dbReference type="NCBI Taxonomy" id="498761"/>
    <lineage>
        <taxon>Bacteria</taxon>
        <taxon>Bacillati</taxon>
        <taxon>Bacillota</taxon>
        <taxon>Clostridia</taxon>
        <taxon>Eubacteriales</taxon>
        <taxon>Heliobacteriaceae</taxon>
        <taxon>Heliomicrobium</taxon>
    </lineage>
</organism>
<dbReference type="InterPro" id="IPR012902">
    <property type="entry name" value="N_methyl_site"/>
</dbReference>
<dbReference type="RefSeq" id="WP_012281667.1">
    <property type="nucleotide sequence ID" value="NC_010337.2"/>
</dbReference>
<dbReference type="HOGENOM" id="CLU_1459418_0_0_9"/>
<dbReference type="KEGG" id="hmo:HM1_0266"/>
<keyword evidence="1" id="KW-0472">Membrane</keyword>
<feature type="transmembrane region" description="Helical" evidence="1">
    <location>
        <begin position="25"/>
        <end position="46"/>
    </location>
</feature>
<keyword evidence="1" id="KW-0812">Transmembrane</keyword>
<evidence type="ECO:0000313" key="2">
    <source>
        <dbReference type="EMBL" id="ABZ82885.1"/>
    </source>
</evidence>